<name>A0A2G1QP91_9HYPH</name>
<feature type="transmembrane region" description="Helical" evidence="1">
    <location>
        <begin position="34"/>
        <end position="55"/>
    </location>
</feature>
<organism evidence="3 4">
    <name type="scientific">Zhengella mangrovi</name>
    <dbReference type="NCBI Taxonomy" id="1982044"/>
    <lineage>
        <taxon>Bacteria</taxon>
        <taxon>Pseudomonadati</taxon>
        <taxon>Pseudomonadota</taxon>
        <taxon>Alphaproteobacteria</taxon>
        <taxon>Hyphomicrobiales</taxon>
        <taxon>Notoacmeibacteraceae</taxon>
        <taxon>Zhengella</taxon>
    </lineage>
</organism>
<gene>
    <name evidence="3" type="ORF">CSC94_10040</name>
</gene>
<protein>
    <recommendedName>
        <fullName evidence="2">Inner membrane protein YgaP-like transmembrane domain-containing protein</fullName>
    </recommendedName>
</protein>
<dbReference type="OrthoDB" id="9804804at2"/>
<evidence type="ECO:0000313" key="3">
    <source>
        <dbReference type="EMBL" id="PHP67367.1"/>
    </source>
</evidence>
<comment type="caution">
    <text evidence="3">The sequence shown here is derived from an EMBL/GenBank/DDBJ whole genome shotgun (WGS) entry which is preliminary data.</text>
</comment>
<evidence type="ECO:0000259" key="2">
    <source>
        <dbReference type="Pfam" id="PF11127"/>
    </source>
</evidence>
<evidence type="ECO:0000256" key="1">
    <source>
        <dbReference type="SAM" id="Phobius"/>
    </source>
</evidence>
<keyword evidence="1" id="KW-0472">Membrane</keyword>
<dbReference type="EMBL" id="PDVP01000004">
    <property type="protein sequence ID" value="PHP67367.1"/>
    <property type="molecule type" value="Genomic_DNA"/>
</dbReference>
<accession>A0A2G1QP91</accession>
<dbReference type="Pfam" id="PF11127">
    <property type="entry name" value="YgaP-like_TM"/>
    <property type="match status" value="1"/>
</dbReference>
<evidence type="ECO:0000313" key="4">
    <source>
        <dbReference type="Proteomes" id="UP000221168"/>
    </source>
</evidence>
<dbReference type="AlphaFoldDB" id="A0A2G1QP91"/>
<dbReference type="Gene3D" id="6.10.140.1340">
    <property type="match status" value="1"/>
</dbReference>
<feature type="transmembrane region" description="Helical" evidence="1">
    <location>
        <begin position="12"/>
        <end position="28"/>
    </location>
</feature>
<dbReference type="Proteomes" id="UP000221168">
    <property type="component" value="Unassembled WGS sequence"/>
</dbReference>
<keyword evidence="1" id="KW-0812">Transmembrane</keyword>
<reference evidence="3 4" key="1">
    <citation type="submission" date="2017-10" db="EMBL/GenBank/DDBJ databases">
        <title>Sedimentibacterium mangrovi gen. nov., sp. nov., a novel member of family Phyllobacteriacea isolated from mangrove sediment.</title>
        <authorList>
            <person name="Liao H."/>
            <person name="Tian Y."/>
        </authorList>
    </citation>
    <scope>NUCLEOTIDE SEQUENCE [LARGE SCALE GENOMIC DNA]</scope>
    <source>
        <strain evidence="3 4">X9-2-2</strain>
    </source>
</reference>
<dbReference type="InterPro" id="IPR021309">
    <property type="entry name" value="YgaP-like_TM"/>
</dbReference>
<proteinExistence type="predicted"/>
<keyword evidence="4" id="KW-1185">Reference proteome</keyword>
<sequence>MMFKTNVGSADRAIRAIVGIVLLALYFMGTATGVWAWVALIVGVVMLATAVLGWCPPYSILGINTCGVKKA</sequence>
<feature type="domain" description="Inner membrane protein YgaP-like transmembrane" evidence="2">
    <location>
        <begin position="4"/>
        <end position="68"/>
    </location>
</feature>
<keyword evidence="1" id="KW-1133">Transmembrane helix</keyword>